<dbReference type="Proteomes" id="UP001373714">
    <property type="component" value="Unassembled WGS sequence"/>
</dbReference>
<name>A0AAV9U199_9PEZI</name>
<protein>
    <submittedName>
        <fullName evidence="3">Plasma membrane localization protein</fullName>
    </submittedName>
</protein>
<organism evidence="3 4">
    <name type="scientific">Orbilia blumenaviensis</name>
    <dbReference type="NCBI Taxonomy" id="1796055"/>
    <lineage>
        <taxon>Eukaryota</taxon>
        <taxon>Fungi</taxon>
        <taxon>Dikarya</taxon>
        <taxon>Ascomycota</taxon>
        <taxon>Pezizomycotina</taxon>
        <taxon>Orbiliomycetes</taxon>
        <taxon>Orbiliales</taxon>
        <taxon>Orbiliaceae</taxon>
        <taxon>Orbilia</taxon>
    </lineage>
</organism>
<dbReference type="InterPro" id="IPR049150">
    <property type="entry name" value="EFR3_HEAT-like_rpt"/>
</dbReference>
<keyword evidence="4" id="KW-1185">Reference proteome</keyword>
<feature type="compositionally biased region" description="Low complexity" evidence="2">
    <location>
        <begin position="872"/>
        <end position="885"/>
    </location>
</feature>
<dbReference type="SUPFAM" id="SSF48371">
    <property type="entry name" value="ARM repeat"/>
    <property type="match status" value="1"/>
</dbReference>
<dbReference type="InterPro" id="IPR016024">
    <property type="entry name" value="ARM-type_fold"/>
</dbReference>
<dbReference type="GO" id="GO:0072659">
    <property type="term" value="P:protein localization to plasma membrane"/>
    <property type="evidence" value="ECO:0007669"/>
    <property type="project" value="InterPro"/>
</dbReference>
<reference evidence="3 4" key="1">
    <citation type="submission" date="2019-10" db="EMBL/GenBank/DDBJ databases">
        <authorList>
            <person name="Palmer J.M."/>
        </authorList>
    </citation>
    <scope>NUCLEOTIDE SEQUENCE [LARGE SCALE GENOMIC DNA]</scope>
    <source>
        <strain evidence="3 4">TWF730</strain>
    </source>
</reference>
<evidence type="ECO:0000313" key="3">
    <source>
        <dbReference type="EMBL" id="KAK6333616.1"/>
    </source>
</evidence>
<dbReference type="InterPro" id="IPR039786">
    <property type="entry name" value="EFR3"/>
</dbReference>
<dbReference type="GO" id="GO:0005886">
    <property type="term" value="C:plasma membrane"/>
    <property type="evidence" value="ECO:0007669"/>
    <property type="project" value="TreeGrafter"/>
</dbReference>
<feature type="compositionally biased region" description="Polar residues" evidence="2">
    <location>
        <begin position="1037"/>
        <end position="1047"/>
    </location>
</feature>
<evidence type="ECO:0000313" key="4">
    <source>
        <dbReference type="Proteomes" id="UP001373714"/>
    </source>
</evidence>
<comment type="caution">
    <text evidence="3">The sequence shown here is derived from an EMBL/GenBank/DDBJ whole genome shotgun (WGS) entry which is preliminary data.</text>
</comment>
<proteinExistence type="inferred from homology"/>
<dbReference type="Pfam" id="PF21072">
    <property type="entry name" value="EFR3"/>
    <property type="match status" value="1"/>
</dbReference>
<dbReference type="EMBL" id="JAVHNS010000016">
    <property type="protein sequence ID" value="KAK6333616.1"/>
    <property type="molecule type" value="Genomic_DNA"/>
</dbReference>
<accession>A0AAV9U199</accession>
<feature type="region of interest" description="Disordered" evidence="2">
    <location>
        <begin position="788"/>
        <end position="1193"/>
    </location>
</feature>
<comment type="similarity">
    <text evidence="1">Belongs to the EFR3 family.</text>
</comment>
<feature type="compositionally biased region" description="Basic and acidic residues" evidence="2">
    <location>
        <begin position="851"/>
        <end position="862"/>
    </location>
</feature>
<feature type="compositionally biased region" description="Polar residues" evidence="2">
    <location>
        <begin position="899"/>
        <end position="911"/>
    </location>
</feature>
<dbReference type="PANTHER" id="PTHR47766">
    <property type="entry name" value="PROTEIN EFR3"/>
    <property type="match status" value="1"/>
</dbReference>
<evidence type="ECO:0000256" key="1">
    <source>
        <dbReference type="ARBA" id="ARBA00010216"/>
    </source>
</evidence>
<gene>
    <name evidence="3" type="primary">EFR3</name>
    <name evidence="3" type="ORF">TWF730_003802</name>
</gene>
<feature type="compositionally biased region" description="Polar residues" evidence="2">
    <location>
        <begin position="1108"/>
        <end position="1130"/>
    </location>
</feature>
<feature type="compositionally biased region" description="Basic and acidic residues" evidence="2">
    <location>
        <begin position="821"/>
        <end position="835"/>
    </location>
</feature>
<evidence type="ECO:0000256" key="2">
    <source>
        <dbReference type="SAM" id="MobiDB-lite"/>
    </source>
</evidence>
<dbReference type="AlphaFoldDB" id="A0AAV9U199"/>
<dbReference type="PANTHER" id="PTHR47766:SF1">
    <property type="entry name" value="PROTEIN EFR3"/>
    <property type="match status" value="1"/>
</dbReference>
<sequence>MSAYMDVPVPNMCRPKHQILILKTYPKFQKGAVEIKPNGSELSYLLYYVSTRRSKLQKVGAFLERRTVRDVYKRRTGNVQVTLEICRALIDKCPRDLNLYAWNILTILKNVITAKDIALIEETLPCWDAFCSHHDGANLGSDEFYVRLFEEVIRLYSDLASNPPAGHELRWRLAGLKAVRSVCSSEALSSANAKQQLSIVIPVILQNIYSEDDEHLDEMQYRITTIETNEEKGNNTAGLPRASIGTIDGAMANTAADVDKMDQQDIELLALQSLKAIFEVNNPAQIRSATRAVLHYITSKPNVLEAWTTSLIEMVAKWAPTQSRFLILVEILETLVACPMVEAELQKQLIYAQLISWLLSSTVNLVGLSVMDVLISIIAKILQLLQLETKPSPPSSPKAAEKPPPTASPSLTTAAIFAITATITEVVKSPSSTRKDLLHRLRKCIADLGTHIYYTDQISDVAGEVLLRLKPSPSAPLTTDPAVAGAVPNITEQPHVDDFFSFDTARAVALKSVRDLLSIANQRTSAQSIGRNTVPLSVWDGTHWLLREEEKGVRKAYVDSISTYFSLEIDRPNAASDIGNALIEVNSLNLTHRAMKLINNSFLKLLHVSAFETVLAHAGRAIDVVGVYKLLDLLVRKMGLPAILSGLPMIYRLDEEASGLESAKEKIAIKSLVLAYIYTISETWGIEPLRQDTLDMISERQNSGKWFVPLKVPREEDQVVDIFDEKHTYPETIAEGVLLPREDYMDIAELVMHAIATESEAEFPAKLREMFMDGATWSKESVMAGIEAHSSRQTSLAESRAGMGGTHGTNTTIRSFLPVNGDRRSTHTSGKDTLHRSPSRPSSRPPTGNLEKFKAGQEERFGRANRSNTNVSATRTSSSRESTLRANELKLVLTGVSRPGTSRPTTQNGNIRFNRGSLGGHSDSSERKESPIPPTGGAKRKNSTRSRSSERKGTSPVPGSDAEGENPPVPPLPGFFQPQVQIHMPGEYPQTPLTPPVPLTPQKAATPENGSASGHKKDDGLSSFSFWDEGAPGTPSKEATATTSPTGAPQIELMLSSASGGPPQKAWWETGTTAQYSPPNAPVVGQIRRTPEPSASPTIAATGPPRSLSANNNHSGVATPMSSVLSSGAGSPTPGVVRIQQGGSPGGQSGTSGVDVKSLLSGIGSVRGKSVPASGGRQRSGSTLSAGGFRPPY</sequence>